<dbReference type="EMBL" id="CADCUD010000037">
    <property type="protein sequence ID" value="CAA9315362.1"/>
    <property type="molecule type" value="Genomic_DNA"/>
</dbReference>
<organism evidence="2">
    <name type="scientific">uncultured Nocardioidaceae bacterium</name>
    <dbReference type="NCBI Taxonomy" id="253824"/>
    <lineage>
        <taxon>Bacteria</taxon>
        <taxon>Bacillati</taxon>
        <taxon>Actinomycetota</taxon>
        <taxon>Actinomycetes</taxon>
        <taxon>Propionibacteriales</taxon>
        <taxon>Nocardioidaceae</taxon>
        <taxon>environmental samples</taxon>
    </lineage>
</organism>
<dbReference type="SUPFAM" id="SSF56784">
    <property type="entry name" value="HAD-like"/>
    <property type="match status" value="1"/>
</dbReference>
<reference evidence="2" key="1">
    <citation type="submission" date="2020-02" db="EMBL/GenBank/DDBJ databases">
        <authorList>
            <person name="Meier V. D."/>
        </authorList>
    </citation>
    <scope>NUCLEOTIDE SEQUENCE</scope>
    <source>
        <strain evidence="2">AVDCRST_MAG46</strain>
    </source>
</reference>
<dbReference type="InterPro" id="IPR023214">
    <property type="entry name" value="HAD_sf"/>
</dbReference>
<accession>A0A6J4KWV9</accession>
<dbReference type="InterPro" id="IPR036412">
    <property type="entry name" value="HAD-like_sf"/>
</dbReference>
<gene>
    <name evidence="2" type="ORF">AVDCRST_MAG46-460</name>
</gene>
<proteinExistence type="predicted"/>
<evidence type="ECO:0000313" key="2">
    <source>
        <dbReference type="EMBL" id="CAA9315362.1"/>
    </source>
</evidence>
<sequence>MSTPAAPVRPLAVLDIDGVLADVSHRVAHVQRRPKDWGAFFAAMADDPVLAQGLALANELAEEHDVVYLTGRPATYAQVTREWLDRHGLPAGPVLHRRDGDRRPARVAKAALLRALMARTPVTVAVDDDEAVCDAYRRLGVHVVHADWAPATTALHREQERGTT</sequence>
<dbReference type="Pfam" id="PF25109">
    <property type="entry name" value="HAD_PNKP"/>
    <property type="match status" value="1"/>
</dbReference>
<dbReference type="AlphaFoldDB" id="A0A6J4KWV9"/>
<name>A0A6J4KWV9_9ACTN</name>
<feature type="domain" description="Polynucleotide kinase PNKP phosphatase" evidence="1">
    <location>
        <begin position="13"/>
        <end position="145"/>
    </location>
</feature>
<protein>
    <recommendedName>
        <fullName evidence="1">Polynucleotide kinase PNKP phosphatase domain-containing protein</fullName>
    </recommendedName>
</protein>
<dbReference type="Gene3D" id="3.40.50.1000">
    <property type="entry name" value="HAD superfamily/HAD-like"/>
    <property type="match status" value="1"/>
</dbReference>
<evidence type="ECO:0000259" key="1">
    <source>
        <dbReference type="Pfam" id="PF25109"/>
    </source>
</evidence>
<dbReference type="InterPro" id="IPR056782">
    <property type="entry name" value="HAD_PNKP"/>
</dbReference>